<evidence type="ECO:0000256" key="2">
    <source>
        <dbReference type="SAM" id="Phobius"/>
    </source>
</evidence>
<proteinExistence type="predicted"/>
<protein>
    <recommendedName>
        <fullName evidence="5">DUF2459 domain-containing protein</fullName>
    </recommendedName>
</protein>
<keyword evidence="4" id="KW-1185">Reference proteome</keyword>
<keyword evidence="2" id="KW-0812">Transmembrane</keyword>
<dbReference type="EMBL" id="MCRJ01000037">
    <property type="protein sequence ID" value="ODN70845.1"/>
    <property type="molecule type" value="Genomic_DNA"/>
</dbReference>
<dbReference type="Pfam" id="PF09601">
    <property type="entry name" value="DUF2459"/>
    <property type="match status" value="1"/>
</dbReference>
<dbReference type="AlphaFoldDB" id="A0A1E3H3W6"/>
<keyword evidence="2" id="KW-0472">Membrane</keyword>
<dbReference type="InterPro" id="IPR011727">
    <property type="entry name" value="CHP02117"/>
</dbReference>
<evidence type="ECO:0000256" key="1">
    <source>
        <dbReference type="SAM" id="MobiDB-lite"/>
    </source>
</evidence>
<organism evidence="3 4">
    <name type="scientific">Methylobrevis pamukkalensis</name>
    <dbReference type="NCBI Taxonomy" id="1439726"/>
    <lineage>
        <taxon>Bacteria</taxon>
        <taxon>Pseudomonadati</taxon>
        <taxon>Pseudomonadota</taxon>
        <taxon>Alphaproteobacteria</taxon>
        <taxon>Hyphomicrobiales</taxon>
        <taxon>Pleomorphomonadaceae</taxon>
        <taxon>Methylobrevis</taxon>
    </lineage>
</organism>
<gene>
    <name evidence="3" type="ORF">A6302_01831</name>
</gene>
<dbReference type="Proteomes" id="UP000094622">
    <property type="component" value="Unassembled WGS sequence"/>
</dbReference>
<name>A0A1E3H3W6_9HYPH</name>
<evidence type="ECO:0008006" key="5">
    <source>
        <dbReference type="Google" id="ProtNLM"/>
    </source>
</evidence>
<evidence type="ECO:0000313" key="3">
    <source>
        <dbReference type="EMBL" id="ODN70845.1"/>
    </source>
</evidence>
<accession>A0A1E3H3W6</accession>
<keyword evidence="2" id="KW-1133">Transmembrane helix</keyword>
<feature type="region of interest" description="Disordered" evidence="1">
    <location>
        <begin position="1"/>
        <end position="32"/>
    </location>
</feature>
<reference evidence="3 4" key="1">
    <citation type="submission" date="2016-07" db="EMBL/GenBank/DDBJ databases">
        <title>Draft Genome Sequence of Methylobrevis pamukkalensis PK2.</title>
        <authorList>
            <person name="Vasilenko O.V."/>
            <person name="Doronina N.V."/>
            <person name="Shmareva M.N."/>
            <person name="Tarlachkov S.V."/>
            <person name="Mustakhimov I."/>
            <person name="Trotsenko Y.A."/>
        </authorList>
    </citation>
    <scope>NUCLEOTIDE SEQUENCE [LARGE SCALE GENOMIC DNA]</scope>
    <source>
        <strain evidence="3 4">PK2</strain>
    </source>
</reference>
<feature type="transmembrane region" description="Helical" evidence="2">
    <location>
        <begin position="58"/>
        <end position="77"/>
    </location>
</feature>
<evidence type="ECO:0000313" key="4">
    <source>
        <dbReference type="Proteomes" id="UP000094622"/>
    </source>
</evidence>
<feature type="compositionally biased region" description="Basic residues" evidence="1">
    <location>
        <begin position="8"/>
        <end position="31"/>
    </location>
</feature>
<sequence length="286" mass="30707">MTKQPVKTTRKSGTKPKKPRGPAAPRTRKPKAAMSALAATGTKGRAILAGLLRWGKRIGLVTAVVVVLAGGATWITARPGNPLLYPPRDGAATITVAVADHGYHAGLIVPTDRLRQFAYTDGHQALIEVSERFLVHRWVEIGWGDEEFYRHVPTVETLELPMALAALFAGERATVLHLAGVAQTPKLAFYKSDVAEIDLSEQGFRVLAARLEESFARGAGGAPVDLGKGLYGDSAFYRATGSYSLLSDCNHWTGRMLNAAGIAVLPVLDTLSLGLMADLRWNAETK</sequence>
<comment type="caution">
    <text evidence="3">The sequence shown here is derived from an EMBL/GenBank/DDBJ whole genome shotgun (WGS) entry which is preliminary data.</text>
</comment>